<dbReference type="EMBL" id="JAAFGW010000169">
    <property type="protein sequence ID" value="NDP48847.1"/>
    <property type="molecule type" value="Genomic_DNA"/>
</dbReference>
<dbReference type="AlphaFoldDB" id="A0A7C9TC93"/>
<protein>
    <recommendedName>
        <fullName evidence="3">DUF4426 domain-containing protein</fullName>
    </recommendedName>
</protein>
<proteinExistence type="predicted"/>
<evidence type="ECO:0008006" key="3">
    <source>
        <dbReference type="Google" id="ProtNLM"/>
    </source>
</evidence>
<accession>A0A7C9TC93</accession>
<dbReference type="Proteomes" id="UP000483432">
    <property type="component" value="Unassembled WGS sequence"/>
</dbReference>
<evidence type="ECO:0000313" key="1">
    <source>
        <dbReference type="EMBL" id="NDP48847.1"/>
    </source>
</evidence>
<gene>
    <name evidence="1" type="ORF">GZ085_10780</name>
</gene>
<comment type="caution">
    <text evidence="1">The sequence shown here is derived from an EMBL/GenBank/DDBJ whole genome shotgun (WGS) entry which is preliminary data.</text>
</comment>
<sequence length="137" mass="15149">MAVLNPIAAAAGAPENFQVVDGVAIYLGVMPAQLVQGHPAMHGGVPARRYDDHVVVALFDNATGRRIEDAQVTAAVMELGLGSQWKTLEPMRIAEVVTYGNYFDMPREGAYSIQVRIRRPGHPQLIEVMFTHRHFKR</sequence>
<name>A0A7C9TC93_9PROT</name>
<reference evidence="1 2" key="1">
    <citation type="submission" date="2019-09" db="EMBL/GenBank/DDBJ databases">
        <title>H2 Metabolism Revealed by Metagenomic Analysis in Subglacial Sediment of East Antarctica.</title>
        <authorList>
            <person name="Yang Z."/>
            <person name="Zhang Y."/>
            <person name="Lv Y."/>
            <person name="Yan W."/>
            <person name="Xiao X."/>
            <person name="Sun B."/>
            <person name="Ma H."/>
        </authorList>
    </citation>
    <scope>NUCLEOTIDE SEQUENCE [LARGE SCALE GENOMIC DNA]</scope>
    <source>
        <strain evidence="1">Bin2_2</strain>
    </source>
</reference>
<evidence type="ECO:0000313" key="2">
    <source>
        <dbReference type="Proteomes" id="UP000483432"/>
    </source>
</evidence>
<organism evidence="1 2">
    <name type="scientific">Sulfuriferula multivorans</name>
    <dbReference type="NCBI Taxonomy" id="1559896"/>
    <lineage>
        <taxon>Bacteria</taxon>
        <taxon>Pseudomonadati</taxon>
        <taxon>Pseudomonadota</taxon>
        <taxon>Betaproteobacteria</taxon>
        <taxon>Nitrosomonadales</taxon>
        <taxon>Sulfuricellaceae</taxon>
        <taxon>Sulfuriferula</taxon>
    </lineage>
</organism>